<dbReference type="RefSeq" id="WP_061152138.1">
    <property type="nucleotide sequence ID" value="NZ_FCOM02000087.1"/>
</dbReference>
<dbReference type="Proteomes" id="UP000055019">
    <property type="component" value="Unassembled WGS sequence"/>
</dbReference>
<proteinExistence type="predicted"/>
<evidence type="ECO:0000313" key="1">
    <source>
        <dbReference type="EMBL" id="SAL87258.1"/>
    </source>
</evidence>
<dbReference type="EMBL" id="FCOM02000087">
    <property type="protein sequence ID" value="SAL87258.1"/>
    <property type="molecule type" value="Genomic_DNA"/>
</dbReference>
<sequence length="95" mass="10380">MPASPPLLYKGFELHPLVFARASDRLDRRARNAEGYDVAIRICRPDTSGETGASRVFKLEREDVFADFGVARRAARQLGEDVVDGKVGGASIADM</sequence>
<dbReference type="OrthoDB" id="8926334at2"/>
<comment type="caution">
    <text evidence="1">The sequence shown here is derived from an EMBL/GenBank/DDBJ whole genome shotgun (WGS) entry which is preliminary data.</text>
</comment>
<accession>A0A158L1I1</accession>
<dbReference type="AlphaFoldDB" id="A0A158L1I1"/>
<gene>
    <name evidence="1" type="ORF">AWB74_08038</name>
</gene>
<protein>
    <submittedName>
        <fullName evidence="1">Uncharacterized protein</fullName>
    </submittedName>
</protein>
<reference evidence="1" key="1">
    <citation type="submission" date="2016-01" db="EMBL/GenBank/DDBJ databases">
        <authorList>
            <person name="Peeters C."/>
        </authorList>
    </citation>
    <scope>NUCLEOTIDE SEQUENCE [LARGE SCALE GENOMIC DNA]</scope>
    <source>
        <strain evidence="1">LMG 29317</strain>
    </source>
</reference>
<name>A0A158L1I1_9BURK</name>
<keyword evidence="2" id="KW-1185">Reference proteome</keyword>
<evidence type="ECO:0000313" key="2">
    <source>
        <dbReference type="Proteomes" id="UP000055019"/>
    </source>
</evidence>
<organism evidence="1 2">
    <name type="scientific">Caballeronia arvi</name>
    <dbReference type="NCBI Taxonomy" id="1777135"/>
    <lineage>
        <taxon>Bacteria</taxon>
        <taxon>Pseudomonadati</taxon>
        <taxon>Pseudomonadota</taxon>
        <taxon>Betaproteobacteria</taxon>
        <taxon>Burkholderiales</taxon>
        <taxon>Burkholderiaceae</taxon>
        <taxon>Caballeronia</taxon>
    </lineage>
</organism>